<evidence type="ECO:0000259" key="1">
    <source>
        <dbReference type="Pfam" id="PF04101"/>
    </source>
</evidence>
<accession>A0ABS9XKY2</accession>
<evidence type="ECO:0000313" key="3">
    <source>
        <dbReference type="Proteomes" id="UP001165270"/>
    </source>
</evidence>
<dbReference type="Pfam" id="PF04101">
    <property type="entry name" value="Glyco_tran_28_C"/>
    <property type="match status" value="1"/>
</dbReference>
<protein>
    <submittedName>
        <fullName evidence="2">Glycosyltransferase family 28</fullName>
    </submittedName>
</protein>
<comment type="caution">
    <text evidence="2">The sequence shown here is derived from an EMBL/GenBank/DDBJ whole genome shotgun (WGS) entry which is preliminary data.</text>
</comment>
<feature type="domain" description="Glycosyl transferase family 28 C-terminal" evidence="1">
    <location>
        <begin position="221"/>
        <end position="310"/>
    </location>
</feature>
<proteinExistence type="predicted"/>
<sequence length="323" mass="34557">MTTLFVATTGGHLAQLVELADRLPVDGASVWVTHDNEQSRSLLAGRDVMYVPYMGPRSVSGVLRTLPRAVGLHAGRRITCACSTGSGLALAYLPYLAARGVRCHYIESVARVVGPSLTGRVLRRVPGVLTYTQYPQWSDGGWRYEGSVLDRYRAVPAAGGTGDPLRVVVTVGTATEYPFRRLFTRLWQLLAPGGPLERRTGRTVEVLWQTGGTPVAGLPLRATPFLPARELSSAVARADIVVSHAGAGSALAVLGAGRFPVLVPRTQRHKEAVDDHQAQLAEELVRRGLALRADADDLTVEQLLASAAKGVLRDDDAPAFALA</sequence>
<dbReference type="EMBL" id="JALDAX010000009">
    <property type="protein sequence ID" value="MCI3242724.1"/>
    <property type="molecule type" value="Genomic_DNA"/>
</dbReference>
<dbReference type="PANTHER" id="PTHR21015:SF22">
    <property type="entry name" value="GLYCOSYLTRANSFERASE"/>
    <property type="match status" value="1"/>
</dbReference>
<dbReference type="RefSeq" id="WP_242711167.1">
    <property type="nucleotide sequence ID" value="NZ_JALDAX010000009.1"/>
</dbReference>
<evidence type="ECO:0000313" key="2">
    <source>
        <dbReference type="EMBL" id="MCI3242724.1"/>
    </source>
</evidence>
<dbReference type="Gene3D" id="3.40.50.2000">
    <property type="entry name" value="Glycogen Phosphorylase B"/>
    <property type="match status" value="1"/>
</dbReference>
<gene>
    <name evidence="2" type="ORF">MQN93_23650</name>
</gene>
<dbReference type="PANTHER" id="PTHR21015">
    <property type="entry name" value="UDP-N-ACETYLGLUCOSAMINE--N-ACETYLMURAMYL-(PENTAPEPTIDE) PYROPHOSPHORYL-UNDECAPRENOL N-ACETYLGLUCOSAMINE TRANSFERASE 1"/>
    <property type="match status" value="1"/>
</dbReference>
<keyword evidence="3" id="KW-1185">Reference proteome</keyword>
<dbReference type="InterPro" id="IPR007235">
    <property type="entry name" value="Glyco_trans_28_C"/>
</dbReference>
<reference evidence="2" key="1">
    <citation type="submission" date="2022-03" db="EMBL/GenBank/DDBJ databases">
        <title>Streptomyces 7R015 and 7R016 isolated from Barleria lupulina in Thailand.</title>
        <authorList>
            <person name="Kanchanasin P."/>
            <person name="Phongsopitanun W."/>
            <person name="Tanasupawat S."/>
        </authorList>
    </citation>
    <scope>NUCLEOTIDE SEQUENCE</scope>
    <source>
        <strain evidence="2">7R016</strain>
    </source>
</reference>
<dbReference type="SUPFAM" id="SSF53756">
    <property type="entry name" value="UDP-Glycosyltransferase/glycogen phosphorylase"/>
    <property type="match status" value="1"/>
</dbReference>
<name>A0ABS9XKY2_9ACTN</name>
<organism evidence="2 3">
    <name type="scientific">Streptomyces spinosisporus</name>
    <dbReference type="NCBI Taxonomy" id="2927582"/>
    <lineage>
        <taxon>Bacteria</taxon>
        <taxon>Bacillati</taxon>
        <taxon>Actinomycetota</taxon>
        <taxon>Actinomycetes</taxon>
        <taxon>Kitasatosporales</taxon>
        <taxon>Streptomycetaceae</taxon>
        <taxon>Streptomyces</taxon>
    </lineage>
</organism>
<dbReference type="Proteomes" id="UP001165270">
    <property type="component" value="Unassembled WGS sequence"/>
</dbReference>